<keyword evidence="3" id="KW-1185">Reference proteome</keyword>
<dbReference type="PATRIC" id="fig|555500.3.peg.892"/>
<feature type="transmembrane region" description="Helical" evidence="1">
    <location>
        <begin position="445"/>
        <end position="463"/>
    </location>
</feature>
<dbReference type="STRING" id="555500.I215_04305"/>
<dbReference type="RefSeq" id="WP_008990734.1">
    <property type="nucleotide sequence ID" value="NZ_AMSG01000003.1"/>
</dbReference>
<dbReference type="AlphaFoldDB" id="K2P537"/>
<dbReference type="Pfam" id="PF09586">
    <property type="entry name" value="YfhO"/>
    <property type="match status" value="1"/>
</dbReference>
<keyword evidence="1" id="KW-0812">Transmembrane</keyword>
<dbReference type="Proteomes" id="UP000007364">
    <property type="component" value="Unassembled WGS sequence"/>
</dbReference>
<feature type="transmembrane region" description="Helical" evidence="1">
    <location>
        <begin position="123"/>
        <end position="142"/>
    </location>
</feature>
<feature type="transmembrane region" description="Helical" evidence="1">
    <location>
        <begin position="170"/>
        <end position="186"/>
    </location>
</feature>
<feature type="transmembrane region" description="Helical" evidence="1">
    <location>
        <begin position="345"/>
        <end position="365"/>
    </location>
</feature>
<dbReference type="OrthoDB" id="9772884at2"/>
<name>K2P537_9FLAO</name>
<accession>K2P537</accession>
<comment type="caution">
    <text evidence="2">The sequence shown here is derived from an EMBL/GenBank/DDBJ whole genome shotgun (WGS) entry which is preliminary data.</text>
</comment>
<feature type="transmembrane region" description="Helical" evidence="1">
    <location>
        <begin position="148"/>
        <end position="165"/>
    </location>
</feature>
<dbReference type="InterPro" id="IPR018580">
    <property type="entry name" value="Uncharacterised_YfhO"/>
</dbReference>
<keyword evidence="1" id="KW-0472">Membrane</keyword>
<keyword evidence="1" id="KW-1133">Transmembrane helix</keyword>
<dbReference type="PANTHER" id="PTHR38454:SF1">
    <property type="entry name" value="INTEGRAL MEMBRANE PROTEIN"/>
    <property type="match status" value="1"/>
</dbReference>
<gene>
    <name evidence="2" type="ORF">I215_04305</name>
</gene>
<protein>
    <recommendedName>
        <fullName evidence="4">YfhO family protein</fullName>
    </recommendedName>
</protein>
<feature type="transmembrane region" description="Helical" evidence="1">
    <location>
        <begin position="372"/>
        <end position="389"/>
    </location>
</feature>
<dbReference type="PANTHER" id="PTHR38454">
    <property type="entry name" value="INTEGRAL MEMBRANE PROTEIN-RELATED"/>
    <property type="match status" value="1"/>
</dbReference>
<reference evidence="2 3" key="1">
    <citation type="journal article" date="2012" name="J. Bacteriol.">
        <title>Genome Sequence of Galbibacter marinum Type Strain ck-I2-15.</title>
        <authorList>
            <person name="Lai Q."/>
            <person name="Li C."/>
            <person name="Shao Z."/>
        </authorList>
    </citation>
    <scope>NUCLEOTIDE SEQUENCE [LARGE SCALE GENOMIC DNA]</scope>
    <source>
        <strain evidence="3">ck-I2-15</strain>
    </source>
</reference>
<feature type="transmembrane region" description="Helical" evidence="1">
    <location>
        <begin position="223"/>
        <end position="243"/>
    </location>
</feature>
<evidence type="ECO:0000313" key="3">
    <source>
        <dbReference type="Proteomes" id="UP000007364"/>
    </source>
</evidence>
<feature type="transmembrane region" description="Helical" evidence="1">
    <location>
        <begin position="192"/>
        <end position="211"/>
    </location>
</feature>
<proteinExistence type="predicted"/>
<sequence length="817" mass="91610">MTDQLKKILPHSVVFLIFILTSLIYFSPVLQGKQIFQSDIVQYIGMAKERNDFKEKTGEESYWTNSAFGGMPTYQLGANYPHDYVKKLDKLIRFLPRPADYLFLYFVGFYVLLLVLKVDWKLALLGSLAFGFSTYLIIILGVGHNAKAHAIGYFAFVLAGILLVFKRKYISGFLLTAFAMALEISANHFQMTYYLMFLVLIIGVSYLIMAYKEKWLPRFFKSVGILLVAVLLAVATNAPNLLATQQYAQWSTRGPSELTINPDGSPKLDTSGLDKEYITQYSYGLFESFNLLVPRLVGGGNDEALSTDSKTYDFLVSQGVAPLQAKDFVENQAAHMMYWGDQPGVAAPAYLGAVILLLFVLGIVLIKGPIKWWLVAGCIVSLLLSWGHNFSGLTNFMIDYFPLYNKFRAITSIQVIIELCVPILAVLGLKAFLSKDVDQKQKIKALKWGAIVCLGIISAIFLLKGTFDYAHVNDAYYRQQFDQMGLSQLMGKIKEDRMGLLTSDLIRNFILIAGTIAALWLFTKDKLKTNLLLVVVGGLILIDLVGVDRQYVNQKDFVSARYLNQPFPQTQVDEQILQDKGHYRVYNSQEGLNGASTSFYHKSLGGYHAAKPKRLSDLVEYQLAKNNVGILNMLNVKYIIRPDDQGQLYPATNPYANGPAWFVQELRAVDNPDKEMSALDSIDTKTTAVFDQSAFEDVLPARFNVDSSAQITLKYYSPNVLLYESSNTNNGLAVFSEMHYPFGWKVTIDGEEVEHFRVDYALRALRVPSGEHEIKFEFEPQVVKTGGAISLSSTIILSILLLGGIYYKAKKGSNKDN</sequence>
<feature type="transmembrane region" description="Helical" evidence="1">
    <location>
        <begin position="505"/>
        <end position="522"/>
    </location>
</feature>
<feature type="transmembrane region" description="Helical" evidence="1">
    <location>
        <begin position="529"/>
        <end position="547"/>
    </location>
</feature>
<dbReference type="eggNOG" id="COG4485">
    <property type="taxonomic scope" value="Bacteria"/>
</dbReference>
<feature type="transmembrane region" description="Helical" evidence="1">
    <location>
        <begin position="409"/>
        <end position="433"/>
    </location>
</feature>
<feature type="transmembrane region" description="Helical" evidence="1">
    <location>
        <begin position="12"/>
        <end position="30"/>
    </location>
</feature>
<evidence type="ECO:0000256" key="1">
    <source>
        <dbReference type="SAM" id="Phobius"/>
    </source>
</evidence>
<evidence type="ECO:0008006" key="4">
    <source>
        <dbReference type="Google" id="ProtNLM"/>
    </source>
</evidence>
<feature type="transmembrane region" description="Helical" evidence="1">
    <location>
        <begin position="99"/>
        <end position="116"/>
    </location>
</feature>
<dbReference type="EMBL" id="AMSG01000003">
    <property type="protein sequence ID" value="EKF56138.1"/>
    <property type="molecule type" value="Genomic_DNA"/>
</dbReference>
<organism evidence="2 3">
    <name type="scientific">Galbibacter marinus</name>
    <dbReference type="NCBI Taxonomy" id="555500"/>
    <lineage>
        <taxon>Bacteria</taxon>
        <taxon>Pseudomonadati</taxon>
        <taxon>Bacteroidota</taxon>
        <taxon>Flavobacteriia</taxon>
        <taxon>Flavobacteriales</taxon>
        <taxon>Flavobacteriaceae</taxon>
        <taxon>Galbibacter</taxon>
    </lineage>
</organism>
<evidence type="ECO:0000313" key="2">
    <source>
        <dbReference type="EMBL" id="EKF56138.1"/>
    </source>
</evidence>
<feature type="transmembrane region" description="Helical" evidence="1">
    <location>
        <begin position="788"/>
        <end position="807"/>
    </location>
</feature>